<dbReference type="GO" id="GO:0016020">
    <property type="term" value="C:membrane"/>
    <property type="evidence" value="ECO:0007669"/>
    <property type="project" value="InterPro"/>
</dbReference>
<evidence type="ECO:0000313" key="4">
    <source>
        <dbReference type="Proteomes" id="UP000019229"/>
    </source>
</evidence>
<dbReference type="InterPro" id="IPR001872">
    <property type="entry name" value="Peptidase_A8"/>
</dbReference>
<feature type="transmembrane region" description="Helical" evidence="2">
    <location>
        <begin position="94"/>
        <end position="114"/>
    </location>
</feature>
<proteinExistence type="predicted"/>
<feature type="transmembrane region" description="Helical" evidence="2">
    <location>
        <begin position="167"/>
        <end position="186"/>
    </location>
</feature>
<dbReference type="RefSeq" id="WP_022935519.1">
    <property type="nucleotide sequence ID" value="NZ_CP007154.1"/>
</dbReference>
<keyword evidence="2" id="KW-0472">Membrane</keyword>
<dbReference type="STRING" id="743966.MYB_00900"/>
<dbReference type="PATRIC" id="fig|743966.3.peg.179"/>
<keyword evidence="4" id="KW-1185">Reference proteome</keyword>
<name>W5V067_9BACT</name>
<dbReference type="EC" id="3.4.23.36" evidence="3"/>
<dbReference type="GO" id="GO:0004190">
    <property type="term" value="F:aspartic-type endopeptidase activity"/>
    <property type="evidence" value="ECO:0007669"/>
    <property type="project" value="UniProtKB-EC"/>
</dbReference>
<accession>W5V067</accession>
<keyword evidence="2" id="KW-1133">Transmembrane helix</keyword>
<evidence type="ECO:0000313" key="3">
    <source>
        <dbReference type="EMBL" id="AHH45193.1"/>
    </source>
</evidence>
<dbReference type="GO" id="GO:0006508">
    <property type="term" value="P:proteolysis"/>
    <property type="evidence" value="ECO:0007669"/>
    <property type="project" value="InterPro"/>
</dbReference>
<feature type="transmembrane region" description="Helical" evidence="2">
    <location>
        <begin position="30"/>
        <end position="50"/>
    </location>
</feature>
<dbReference type="Pfam" id="PF01252">
    <property type="entry name" value="Peptidase_A8"/>
    <property type="match status" value="1"/>
</dbReference>
<dbReference type="KEGG" id="mbc:MYB_00900"/>
<dbReference type="eggNOG" id="ENOG5031YHU">
    <property type="taxonomic scope" value="Bacteria"/>
</dbReference>
<dbReference type="Proteomes" id="UP000019229">
    <property type="component" value="Chromosome"/>
</dbReference>
<keyword evidence="3" id="KW-0378">Hydrolase</keyword>
<dbReference type="EMBL" id="CP007154">
    <property type="protein sequence ID" value="AHH45193.1"/>
    <property type="molecule type" value="Genomic_DNA"/>
</dbReference>
<dbReference type="HOGENOM" id="CLU_070554_0_0_14"/>
<sequence length="216" mass="24843">MNKTNLINEITNKTKVKFQEKITKLGKKRIYINIAILLIVVFVCLLIDQLSKNLVFSDADYNDKFSVINKVYNWGFIGFRPLLHHGVTTKIDNLVGFTGIHIFAFALTIFLLIFIPFSKHYAYAFFLSILLAGNWGNELDRFINDNSVKDLIFIPYRDNGTFNFADVFIFLGPSGFALVYFIDYILEKYKNSNNKKSTNDDQVGGSDLENFESDKK</sequence>
<keyword evidence="2" id="KW-0812">Transmembrane</keyword>
<dbReference type="AlphaFoldDB" id="W5V067"/>
<reference evidence="3 4" key="1">
    <citation type="journal article" date="2014" name="Genome Announc.">
        <title>Complete Genome Sequence of Mycoplasma bovoculi Strain M165/69T (ATCC 29104).</title>
        <authorList>
            <person name="Calcutt M.J."/>
            <person name="Foecking M.F."/>
        </authorList>
    </citation>
    <scope>NUCLEOTIDE SEQUENCE [LARGE SCALE GENOMIC DNA]</scope>
    <source>
        <strain evidence="3">M165/69</strain>
    </source>
</reference>
<keyword evidence="3" id="KW-0449">Lipoprotein</keyword>
<evidence type="ECO:0000256" key="2">
    <source>
        <dbReference type="SAM" id="Phobius"/>
    </source>
</evidence>
<feature type="region of interest" description="Disordered" evidence="1">
    <location>
        <begin position="196"/>
        <end position="216"/>
    </location>
</feature>
<protein>
    <submittedName>
        <fullName evidence="3">Lipoprotein signal peptidase</fullName>
        <ecNumber evidence="3">3.4.23.36</ecNumber>
    </submittedName>
</protein>
<gene>
    <name evidence="3" type="primary">lsp</name>
    <name evidence="3" type="ORF">MYB_00900</name>
</gene>
<organism evidence="3 4">
    <name type="scientific">Mesomycoplasma bovoculi M165/69</name>
    <dbReference type="NCBI Taxonomy" id="743966"/>
    <lineage>
        <taxon>Bacteria</taxon>
        <taxon>Bacillati</taxon>
        <taxon>Mycoplasmatota</taxon>
        <taxon>Mycoplasmoidales</taxon>
        <taxon>Metamycoplasmataceae</taxon>
        <taxon>Mesomycoplasma</taxon>
    </lineage>
</organism>
<evidence type="ECO:0000256" key="1">
    <source>
        <dbReference type="SAM" id="MobiDB-lite"/>
    </source>
</evidence>